<keyword evidence="3" id="KW-0489">Methyltransferase</keyword>
<dbReference type="OrthoDB" id="10263536at2759"/>
<dbReference type="InterPro" id="IPR029043">
    <property type="entry name" value="GcvT/YgfZ_C"/>
</dbReference>
<dbReference type="Gene3D" id="4.10.1250.10">
    <property type="entry name" value="Aminomethyltransferase fragment"/>
    <property type="match status" value="1"/>
</dbReference>
<evidence type="ECO:0000259" key="2">
    <source>
        <dbReference type="Pfam" id="PF08669"/>
    </source>
</evidence>
<dbReference type="FunFam" id="2.40.30.110:FF:000002">
    <property type="entry name" value="Aminomethyltransferase"/>
    <property type="match status" value="1"/>
</dbReference>
<reference evidence="3 4" key="1">
    <citation type="journal article" date="2017" name="Gigascience">
        <title>Draft genome of the honey bee ectoparasitic mite, Tropilaelaps mercedesae, is shaped by the parasitic life history.</title>
        <authorList>
            <person name="Dong X."/>
            <person name="Armstrong S.D."/>
            <person name="Xia D."/>
            <person name="Makepeace B.L."/>
            <person name="Darby A.C."/>
            <person name="Kadowaki T."/>
        </authorList>
    </citation>
    <scope>NUCLEOTIDE SEQUENCE [LARGE SCALE GENOMIC DNA]</scope>
    <source>
        <strain evidence="3">Wuxi-XJTLU</strain>
    </source>
</reference>
<dbReference type="AlphaFoldDB" id="A0A1V9XXN8"/>
<dbReference type="GO" id="GO:0008168">
    <property type="term" value="F:methyltransferase activity"/>
    <property type="evidence" value="ECO:0007669"/>
    <property type="project" value="UniProtKB-KW"/>
</dbReference>
<dbReference type="SUPFAM" id="SSF101790">
    <property type="entry name" value="Aminomethyltransferase beta-barrel domain"/>
    <property type="match status" value="1"/>
</dbReference>
<dbReference type="Proteomes" id="UP000192247">
    <property type="component" value="Unassembled WGS sequence"/>
</dbReference>
<comment type="caution">
    <text evidence="3">The sequence shown here is derived from an EMBL/GenBank/DDBJ whole genome shotgun (WGS) entry which is preliminary data.</text>
</comment>
<feature type="region of interest" description="Disordered" evidence="1">
    <location>
        <begin position="62"/>
        <end position="82"/>
    </location>
</feature>
<evidence type="ECO:0000313" key="3">
    <source>
        <dbReference type="EMBL" id="OQR78229.1"/>
    </source>
</evidence>
<proteinExistence type="predicted"/>
<dbReference type="InterPro" id="IPR028896">
    <property type="entry name" value="GcvT/YgfZ/DmdA"/>
</dbReference>
<gene>
    <name evidence="3" type="ORF">BIW11_06539</name>
</gene>
<evidence type="ECO:0000313" key="4">
    <source>
        <dbReference type="Proteomes" id="UP000192247"/>
    </source>
</evidence>
<dbReference type="SUPFAM" id="SSF103025">
    <property type="entry name" value="Folate-binding domain"/>
    <property type="match status" value="1"/>
</dbReference>
<keyword evidence="4" id="KW-1185">Reference proteome</keyword>
<dbReference type="PANTHER" id="PTHR43757">
    <property type="entry name" value="AMINOMETHYLTRANSFERASE"/>
    <property type="match status" value="1"/>
</dbReference>
<evidence type="ECO:0000256" key="1">
    <source>
        <dbReference type="SAM" id="MobiDB-lite"/>
    </source>
</evidence>
<dbReference type="Pfam" id="PF08669">
    <property type="entry name" value="GCV_T_C"/>
    <property type="match status" value="1"/>
</dbReference>
<sequence length="131" mass="14207">MLEGNDIDETTSPIEAGLAWAVAKRRRTEGGFPGHEIIMRHLKEKPTRKRVGLVIESGAPARHGAEIQHSGKKVGEVTSGGPSPSLGQNIAMGYVPTSLSKVGTEICIKVRNKELKATVVKMPFIDTKYFI</sequence>
<dbReference type="InterPro" id="IPR013977">
    <property type="entry name" value="GcvT_C"/>
</dbReference>
<protein>
    <submittedName>
        <fullName evidence="3">Aminomethyltransferase</fullName>
    </submittedName>
</protein>
<dbReference type="InParanoid" id="A0A1V9XXN8"/>
<dbReference type="EMBL" id="MNPL01002487">
    <property type="protein sequence ID" value="OQR78229.1"/>
    <property type="molecule type" value="Genomic_DNA"/>
</dbReference>
<name>A0A1V9XXN8_9ACAR</name>
<dbReference type="STRING" id="418985.A0A1V9XXN8"/>
<dbReference type="PANTHER" id="PTHR43757:SF2">
    <property type="entry name" value="AMINOMETHYLTRANSFERASE, MITOCHONDRIAL"/>
    <property type="match status" value="1"/>
</dbReference>
<keyword evidence="3" id="KW-0808">Transferase</keyword>
<feature type="domain" description="Aminomethyltransferase C-terminal" evidence="2">
    <location>
        <begin position="48"/>
        <end position="126"/>
    </location>
</feature>
<dbReference type="Gene3D" id="2.40.30.110">
    <property type="entry name" value="Aminomethyltransferase beta-barrel domains"/>
    <property type="match status" value="1"/>
</dbReference>
<dbReference type="GO" id="GO:0005739">
    <property type="term" value="C:mitochondrion"/>
    <property type="evidence" value="ECO:0007669"/>
    <property type="project" value="TreeGrafter"/>
</dbReference>
<dbReference type="GO" id="GO:0032259">
    <property type="term" value="P:methylation"/>
    <property type="evidence" value="ECO:0007669"/>
    <property type="project" value="UniProtKB-KW"/>
</dbReference>
<organism evidence="3 4">
    <name type="scientific">Tropilaelaps mercedesae</name>
    <dbReference type="NCBI Taxonomy" id="418985"/>
    <lineage>
        <taxon>Eukaryota</taxon>
        <taxon>Metazoa</taxon>
        <taxon>Ecdysozoa</taxon>
        <taxon>Arthropoda</taxon>
        <taxon>Chelicerata</taxon>
        <taxon>Arachnida</taxon>
        <taxon>Acari</taxon>
        <taxon>Parasitiformes</taxon>
        <taxon>Mesostigmata</taxon>
        <taxon>Gamasina</taxon>
        <taxon>Dermanyssoidea</taxon>
        <taxon>Laelapidae</taxon>
        <taxon>Tropilaelaps</taxon>
    </lineage>
</organism>
<accession>A0A1V9XXN8</accession>